<protein>
    <submittedName>
        <fullName evidence="1">Uncharacterized protein</fullName>
    </submittedName>
</protein>
<proteinExistence type="predicted"/>
<organism evidence="1">
    <name type="scientific">Anguilla anguilla</name>
    <name type="common">European freshwater eel</name>
    <name type="synonym">Muraena anguilla</name>
    <dbReference type="NCBI Taxonomy" id="7936"/>
    <lineage>
        <taxon>Eukaryota</taxon>
        <taxon>Metazoa</taxon>
        <taxon>Chordata</taxon>
        <taxon>Craniata</taxon>
        <taxon>Vertebrata</taxon>
        <taxon>Euteleostomi</taxon>
        <taxon>Actinopterygii</taxon>
        <taxon>Neopterygii</taxon>
        <taxon>Teleostei</taxon>
        <taxon>Anguilliformes</taxon>
        <taxon>Anguillidae</taxon>
        <taxon>Anguilla</taxon>
    </lineage>
</organism>
<sequence>MSSILGKKYPFIPHILAFIKSSHRKHKQDFNRVLKCSLLKLVGRQHLQKGENQYNKAVLEALGCKQHNEIKPNSRTERYHSHMSSALDNEYSKCNHISEYETVISQQQFQHNLY</sequence>
<dbReference type="EMBL" id="GBXM01013415">
    <property type="protein sequence ID" value="JAH95162.1"/>
    <property type="molecule type" value="Transcribed_RNA"/>
</dbReference>
<reference evidence="1" key="1">
    <citation type="submission" date="2014-11" db="EMBL/GenBank/DDBJ databases">
        <authorList>
            <person name="Amaro Gonzalez C."/>
        </authorList>
    </citation>
    <scope>NUCLEOTIDE SEQUENCE</scope>
</reference>
<reference evidence="1" key="2">
    <citation type="journal article" date="2015" name="Fish Shellfish Immunol.">
        <title>Early steps in the European eel (Anguilla anguilla)-Vibrio vulnificus interaction in the gills: Role of the RtxA13 toxin.</title>
        <authorList>
            <person name="Callol A."/>
            <person name="Pajuelo D."/>
            <person name="Ebbesson L."/>
            <person name="Teles M."/>
            <person name="MacKenzie S."/>
            <person name="Amaro C."/>
        </authorList>
    </citation>
    <scope>NUCLEOTIDE SEQUENCE</scope>
</reference>
<dbReference type="AlphaFoldDB" id="A0A0E9WXD4"/>
<accession>A0A0E9WXD4</accession>
<evidence type="ECO:0000313" key="1">
    <source>
        <dbReference type="EMBL" id="JAH95162.1"/>
    </source>
</evidence>
<name>A0A0E9WXD4_ANGAN</name>